<keyword evidence="2 5" id="KW-0812">Transmembrane</keyword>
<keyword evidence="8" id="KW-1185">Reference proteome</keyword>
<dbReference type="Pfam" id="PF04932">
    <property type="entry name" value="Wzy_C"/>
    <property type="match status" value="1"/>
</dbReference>
<name>A0A4R6V9T1_9PAST</name>
<feature type="transmembrane region" description="Helical" evidence="5">
    <location>
        <begin position="7"/>
        <end position="24"/>
    </location>
</feature>
<evidence type="ECO:0000256" key="3">
    <source>
        <dbReference type="ARBA" id="ARBA00022989"/>
    </source>
</evidence>
<dbReference type="PANTHER" id="PTHR37422">
    <property type="entry name" value="TEICHURONIC ACID BIOSYNTHESIS PROTEIN TUAE"/>
    <property type="match status" value="1"/>
</dbReference>
<reference evidence="7 8" key="1">
    <citation type="submission" date="2019-03" db="EMBL/GenBank/DDBJ databases">
        <title>Genomic Encyclopedia of Type Strains, Phase IV (KMG-IV): sequencing the most valuable type-strain genomes for metagenomic binning, comparative biology and taxonomic classification.</title>
        <authorList>
            <person name="Goeker M."/>
        </authorList>
    </citation>
    <scope>NUCLEOTIDE SEQUENCE [LARGE SCALE GENOMIC DNA]</scope>
    <source>
        <strain evidence="7 8">DSM 28403</strain>
    </source>
</reference>
<feature type="transmembrane region" description="Helical" evidence="5">
    <location>
        <begin position="332"/>
        <end position="351"/>
    </location>
</feature>
<feature type="transmembrane region" description="Helical" evidence="5">
    <location>
        <begin position="30"/>
        <end position="49"/>
    </location>
</feature>
<gene>
    <name evidence="7" type="ORF">EDC45_1924</name>
</gene>
<evidence type="ECO:0000259" key="6">
    <source>
        <dbReference type="Pfam" id="PF04932"/>
    </source>
</evidence>
<evidence type="ECO:0000313" key="8">
    <source>
        <dbReference type="Proteomes" id="UP000295657"/>
    </source>
</evidence>
<feature type="transmembrane region" description="Helical" evidence="5">
    <location>
        <begin position="114"/>
        <end position="134"/>
    </location>
</feature>
<feature type="transmembrane region" description="Helical" evidence="5">
    <location>
        <begin position="176"/>
        <end position="193"/>
    </location>
</feature>
<dbReference type="GO" id="GO:0016020">
    <property type="term" value="C:membrane"/>
    <property type="evidence" value="ECO:0007669"/>
    <property type="project" value="UniProtKB-SubCell"/>
</dbReference>
<evidence type="ECO:0000256" key="1">
    <source>
        <dbReference type="ARBA" id="ARBA00004141"/>
    </source>
</evidence>
<feature type="transmembrane region" description="Helical" evidence="5">
    <location>
        <begin position="154"/>
        <end position="171"/>
    </location>
</feature>
<keyword evidence="4 5" id="KW-0472">Membrane</keyword>
<evidence type="ECO:0000256" key="4">
    <source>
        <dbReference type="ARBA" id="ARBA00023136"/>
    </source>
</evidence>
<feature type="transmembrane region" description="Helical" evidence="5">
    <location>
        <begin position="363"/>
        <end position="385"/>
    </location>
</feature>
<dbReference type="GO" id="GO:0016874">
    <property type="term" value="F:ligase activity"/>
    <property type="evidence" value="ECO:0007669"/>
    <property type="project" value="UniProtKB-KW"/>
</dbReference>
<sequence>MTTKTFVILINLLVSAFFMLQVCIKGGYNYSPVLLMVFGLGYLLYFRLIKKASWRLSSDERWLAFSYVVYFAVFVLSFWLHEGRLKELDNPSRIIFMLPLLLLFSRFPLSPKGLWYAMPAAGIVAGICALFDVFYRQQPMAFAGRIMHIQGGDISMSIGMFSLAIGIYFFIRKRPMLMIFALVGALCGVMGSILSTARGGWIGLPVIIGFILWAYRQSLSKTFFISIFTLMALALTTMALIPQTRVTDRLEQARHEIQVYMERQDGSTSVGARFDMWKSALLMAREKPLLGWGEEGVSFERKAQHERGLIGKYAAQFNHAHNQYLDDLSKRGILGLLTLMAIFLIPLRFFLRYVGASSAELKTLGVMGSVHVLSVMFYCISQGFFTHNSGNIFYFFPLLIFYTLILNLSAANQRTD</sequence>
<feature type="transmembrane region" description="Helical" evidence="5">
    <location>
        <begin position="61"/>
        <end position="80"/>
    </location>
</feature>
<feature type="domain" description="O-antigen ligase-related" evidence="6">
    <location>
        <begin position="185"/>
        <end position="339"/>
    </location>
</feature>
<keyword evidence="7" id="KW-0436">Ligase</keyword>
<dbReference type="EMBL" id="SNYQ01000010">
    <property type="protein sequence ID" value="TDQ56519.1"/>
    <property type="molecule type" value="Genomic_DNA"/>
</dbReference>
<feature type="transmembrane region" description="Helical" evidence="5">
    <location>
        <begin position="222"/>
        <end position="241"/>
    </location>
</feature>
<comment type="caution">
    <text evidence="7">The sequence shown here is derived from an EMBL/GenBank/DDBJ whole genome shotgun (WGS) entry which is preliminary data.</text>
</comment>
<evidence type="ECO:0000256" key="2">
    <source>
        <dbReference type="ARBA" id="ARBA00022692"/>
    </source>
</evidence>
<comment type="subcellular location">
    <subcellularLocation>
        <location evidence="1">Membrane</location>
        <topology evidence="1">Multi-pass membrane protein</topology>
    </subcellularLocation>
</comment>
<accession>A0A4R6V9T1</accession>
<dbReference type="PANTHER" id="PTHR37422:SF17">
    <property type="entry name" value="O-ANTIGEN LIGASE"/>
    <property type="match status" value="1"/>
</dbReference>
<feature type="transmembrane region" description="Helical" evidence="5">
    <location>
        <begin position="199"/>
        <end position="215"/>
    </location>
</feature>
<dbReference type="InterPro" id="IPR007016">
    <property type="entry name" value="O-antigen_ligase-rel_domated"/>
</dbReference>
<dbReference type="AlphaFoldDB" id="A0A4R6V9T1"/>
<organism evidence="7 8">
    <name type="scientific">Mesocricetibacter intestinalis</name>
    <dbReference type="NCBI Taxonomy" id="1521930"/>
    <lineage>
        <taxon>Bacteria</taxon>
        <taxon>Pseudomonadati</taxon>
        <taxon>Pseudomonadota</taxon>
        <taxon>Gammaproteobacteria</taxon>
        <taxon>Pasteurellales</taxon>
        <taxon>Pasteurellaceae</taxon>
        <taxon>Mesocricetibacter</taxon>
    </lineage>
</organism>
<dbReference type="Proteomes" id="UP000295657">
    <property type="component" value="Unassembled WGS sequence"/>
</dbReference>
<evidence type="ECO:0000256" key="5">
    <source>
        <dbReference type="SAM" id="Phobius"/>
    </source>
</evidence>
<keyword evidence="3 5" id="KW-1133">Transmembrane helix</keyword>
<feature type="transmembrane region" description="Helical" evidence="5">
    <location>
        <begin position="391"/>
        <end position="410"/>
    </location>
</feature>
<feature type="transmembrane region" description="Helical" evidence="5">
    <location>
        <begin position="92"/>
        <end position="109"/>
    </location>
</feature>
<protein>
    <submittedName>
        <fullName evidence="7">O-antigen ligase</fullName>
    </submittedName>
</protein>
<evidence type="ECO:0000313" key="7">
    <source>
        <dbReference type="EMBL" id="TDQ56519.1"/>
    </source>
</evidence>
<dbReference type="InterPro" id="IPR051533">
    <property type="entry name" value="WaaL-like"/>
</dbReference>
<proteinExistence type="predicted"/>